<feature type="domain" description="Mur ligase N-terminal catalytic" evidence="9">
    <location>
        <begin position="20"/>
        <end position="93"/>
    </location>
</feature>
<keyword evidence="7" id="KW-0547">Nucleotide-binding</keyword>
<dbReference type="Pfam" id="PF02875">
    <property type="entry name" value="Mur_ligase_C"/>
    <property type="match status" value="1"/>
</dbReference>
<dbReference type="SUPFAM" id="SSF53623">
    <property type="entry name" value="MurD-like peptide ligases, catalytic domain"/>
    <property type="match status" value="1"/>
</dbReference>
<comment type="cofactor">
    <cofactor evidence="7">
        <name>Mg(2+)</name>
        <dbReference type="ChEBI" id="CHEBI:18420"/>
    </cofactor>
</comment>
<dbReference type="EMBL" id="BMIQ01000001">
    <property type="protein sequence ID" value="GGD92364.1"/>
    <property type="molecule type" value="Genomic_DNA"/>
</dbReference>
<keyword evidence="7" id="KW-0460">Magnesium</keyword>
<evidence type="ECO:0000256" key="7">
    <source>
        <dbReference type="HAMAP-Rule" id="MF_00208"/>
    </source>
</evidence>
<name>A0A916ZEF6_9HYPH</name>
<dbReference type="RefSeq" id="WP_188906972.1">
    <property type="nucleotide sequence ID" value="NZ_BMIQ01000001.1"/>
</dbReference>
<evidence type="ECO:0000259" key="11">
    <source>
        <dbReference type="Pfam" id="PF08245"/>
    </source>
</evidence>
<organism evidence="12 13">
    <name type="scientific">Aureimonas endophytica</name>
    <dbReference type="NCBI Taxonomy" id="2027858"/>
    <lineage>
        <taxon>Bacteria</taxon>
        <taxon>Pseudomonadati</taxon>
        <taxon>Pseudomonadota</taxon>
        <taxon>Alphaproteobacteria</taxon>
        <taxon>Hyphomicrobiales</taxon>
        <taxon>Aurantimonadaceae</taxon>
        <taxon>Aureimonas</taxon>
    </lineage>
</organism>
<sequence length="482" mass="50256">MKISELAEGLASGGEGRFDEVTGLASDSRRIEAGHLFAALSGVKTDGTAFLAEAEEKGAVAVLAARSAAPSTRLPLLLADDPRHALALMAARFHGAQPGTITAVTGTAGKTSIAAFTRQIWTSAGEKAASIGTVGVVSPTRNDYGSLTTPDPIALARLLAELAGEGVSHVAMEASSHGLDQRRLDGVKLAAAAFINLGRDHLDYHPDMESYFAAKMRLFDTLLPKGAPAVIFADDVWSDRATAVALHSGADLLTVGRKGTFLSLKRLEHERSRQIAEIDHGGRLYRVVLPLAGEFQMANALVAAGLAIATGVDPDIALEALESLEGAPGRLDLAGTTQGGAPVFVDYAHKPEALENVLASVRPFTTGRVIVVFGCGGDRDKGKRPIMGEIATRLADLVIVTDDNPRSEVPATIRAEILAAAPGATEIGDRRAAIRAALGEARTGDTVVVAGKGHEHGQTIAGVTHPFSDHEEVRAAITELGR</sequence>
<dbReference type="InterPro" id="IPR036565">
    <property type="entry name" value="Mur-like_cat_sf"/>
</dbReference>
<dbReference type="InterPro" id="IPR035911">
    <property type="entry name" value="MurE/MurF_N"/>
</dbReference>
<evidence type="ECO:0000256" key="2">
    <source>
        <dbReference type="ARBA" id="ARBA00022618"/>
    </source>
</evidence>
<keyword evidence="7" id="KW-0067">ATP-binding</keyword>
<reference evidence="12" key="2">
    <citation type="submission" date="2020-09" db="EMBL/GenBank/DDBJ databases">
        <authorList>
            <person name="Sun Q."/>
            <person name="Zhou Y."/>
        </authorList>
    </citation>
    <scope>NUCLEOTIDE SEQUENCE</scope>
    <source>
        <strain evidence="12">CGMCC 1.15367</strain>
    </source>
</reference>
<dbReference type="PANTHER" id="PTHR23135">
    <property type="entry name" value="MUR LIGASE FAMILY MEMBER"/>
    <property type="match status" value="1"/>
</dbReference>
<dbReference type="SUPFAM" id="SSF53244">
    <property type="entry name" value="MurD-like peptide ligases, peptide-binding domain"/>
    <property type="match status" value="1"/>
</dbReference>
<keyword evidence="5 7" id="KW-0131">Cell cycle</keyword>
<keyword evidence="13" id="KW-1185">Reference proteome</keyword>
<feature type="binding site" evidence="7">
    <location>
        <position position="455"/>
    </location>
    <ligand>
        <name>meso-2,6-diaminopimelate</name>
        <dbReference type="ChEBI" id="CHEBI:57791"/>
    </ligand>
</feature>
<dbReference type="EC" id="6.3.2.13" evidence="7"/>
<comment type="caution">
    <text evidence="7">Lacks conserved residue(s) required for the propagation of feature annotation.</text>
</comment>
<dbReference type="GO" id="GO:0009252">
    <property type="term" value="P:peptidoglycan biosynthetic process"/>
    <property type="evidence" value="ECO:0007669"/>
    <property type="project" value="UniProtKB-UniRule"/>
</dbReference>
<comment type="subcellular location">
    <subcellularLocation>
        <location evidence="7 8">Cytoplasm</location>
    </subcellularLocation>
</comment>
<proteinExistence type="inferred from homology"/>
<dbReference type="PANTHER" id="PTHR23135:SF4">
    <property type="entry name" value="UDP-N-ACETYLMURAMOYL-L-ALANYL-D-GLUTAMATE--2,6-DIAMINOPIMELATE LIGASE MURE HOMOLOG, CHLOROPLASTIC"/>
    <property type="match status" value="1"/>
</dbReference>
<evidence type="ECO:0000256" key="5">
    <source>
        <dbReference type="ARBA" id="ARBA00023306"/>
    </source>
</evidence>
<comment type="pathway">
    <text evidence="7 8">Cell wall biogenesis; peptidoglycan biosynthesis.</text>
</comment>
<feature type="binding site" evidence="7">
    <location>
        <position position="181"/>
    </location>
    <ligand>
        <name>UDP-N-acetyl-alpha-D-muramoyl-L-alanyl-D-glutamate</name>
        <dbReference type="ChEBI" id="CHEBI:83900"/>
    </ligand>
</feature>
<gene>
    <name evidence="7 12" type="primary">murE</name>
    <name evidence="12" type="ORF">GCM10011390_08850</name>
</gene>
<dbReference type="GO" id="GO:0008765">
    <property type="term" value="F:UDP-N-acetylmuramoylalanyl-D-glutamate-2,6-diaminopimelate ligase activity"/>
    <property type="evidence" value="ECO:0007669"/>
    <property type="project" value="UniProtKB-UniRule"/>
</dbReference>
<keyword evidence="3 7" id="KW-0133">Cell shape</keyword>
<dbReference type="InterPro" id="IPR036615">
    <property type="entry name" value="Mur_ligase_C_dom_sf"/>
</dbReference>
<feature type="short sequence motif" description="Meso-diaminopimelate recognition motif" evidence="7">
    <location>
        <begin position="403"/>
        <end position="406"/>
    </location>
</feature>
<evidence type="ECO:0000256" key="3">
    <source>
        <dbReference type="ARBA" id="ARBA00022960"/>
    </source>
</evidence>
<dbReference type="InterPro" id="IPR000713">
    <property type="entry name" value="Mur_ligase_N"/>
</dbReference>
<feature type="binding site" evidence="7">
    <location>
        <begin position="403"/>
        <end position="406"/>
    </location>
    <ligand>
        <name>meso-2,6-diaminopimelate</name>
        <dbReference type="ChEBI" id="CHEBI:57791"/>
    </ligand>
</feature>
<dbReference type="GO" id="GO:0071555">
    <property type="term" value="P:cell wall organization"/>
    <property type="evidence" value="ECO:0007669"/>
    <property type="project" value="UniProtKB-KW"/>
</dbReference>
<evidence type="ECO:0000313" key="13">
    <source>
        <dbReference type="Proteomes" id="UP000644699"/>
    </source>
</evidence>
<keyword evidence="7 12" id="KW-0436">Ligase</keyword>
<comment type="caution">
    <text evidence="12">The sequence shown here is derived from an EMBL/GenBank/DDBJ whole genome shotgun (WGS) entry which is preliminary data.</text>
</comment>
<dbReference type="NCBIfam" id="NF001124">
    <property type="entry name" value="PRK00139.1-2"/>
    <property type="match status" value="1"/>
</dbReference>
<dbReference type="InterPro" id="IPR013221">
    <property type="entry name" value="Mur_ligase_cen"/>
</dbReference>
<feature type="binding site" evidence="7">
    <location>
        <position position="175"/>
    </location>
    <ligand>
        <name>UDP-N-acetyl-alpha-D-muramoyl-L-alanyl-D-glutamate</name>
        <dbReference type="ChEBI" id="CHEBI:83900"/>
    </ligand>
</feature>
<dbReference type="SUPFAM" id="SSF63418">
    <property type="entry name" value="MurE/MurF N-terminal domain"/>
    <property type="match status" value="1"/>
</dbReference>
<evidence type="ECO:0000259" key="9">
    <source>
        <dbReference type="Pfam" id="PF01225"/>
    </source>
</evidence>
<feature type="domain" description="Mur ligase central" evidence="11">
    <location>
        <begin position="104"/>
        <end position="307"/>
    </location>
</feature>
<dbReference type="HAMAP" id="MF_00208">
    <property type="entry name" value="MurE"/>
    <property type="match status" value="1"/>
</dbReference>
<dbReference type="Proteomes" id="UP000644699">
    <property type="component" value="Unassembled WGS sequence"/>
</dbReference>
<dbReference type="Gene3D" id="3.90.190.20">
    <property type="entry name" value="Mur ligase, C-terminal domain"/>
    <property type="match status" value="1"/>
</dbReference>
<comment type="PTM">
    <text evidence="7">Carboxylation is probably crucial for Mg(2+) binding and, consequently, for the gamma-phosphate positioning of ATP.</text>
</comment>
<dbReference type="AlphaFoldDB" id="A0A916ZEF6"/>
<dbReference type="GO" id="GO:0051301">
    <property type="term" value="P:cell division"/>
    <property type="evidence" value="ECO:0007669"/>
    <property type="project" value="UniProtKB-KW"/>
</dbReference>
<dbReference type="InterPro" id="IPR005761">
    <property type="entry name" value="UDP-N-AcMur-Glu-dNH2Pim_ligase"/>
</dbReference>
<feature type="binding site" evidence="7">
    <location>
        <begin position="106"/>
        <end position="112"/>
    </location>
    <ligand>
        <name>ATP</name>
        <dbReference type="ChEBI" id="CHEBI:30616"/>
    </ligand>
</feature>
<feature type="binding site" evidence="7">
    <location>
        <position position="451"/>
    </location>
    <ligand>
        <name>meso-2,6-diaminopimelate</name>
        <dbReference type="ChEBI" id="CHEBI:57791"/>
    </ligand>
</feature>
<feature type="binding site" evidence="7">
    <location>
        <position position="28"/>
    </location>
    <ligand>
        <name>UDP-N-acetyl-alpha-D-muramoyl-L-alanyl-D-glutamate</name>
        <dbReference type="ChEBI" id="CHEBI:83900"/>
    </ligand>
</feature>
<evidence type="ECO:0000259" key="10">
    <source>
        <dbReference type="Pfam" id="PF02875"/>
    </source>
</evidence>
<feature type="domain" description="Mur ligase C-terminal" evidence="10">
    <location>
        <begin position="329"/>
        <end position="453"/>
    </location>
</feature>
<dbReference type="InterPro" id="IPR004101">
    <property type="entry name" value="Mur_ligase_C"/>
</dbReference>
<accession>A0A916ZEF6</accession>
<dbReference type="Gene3D" id="3.40.1190.10">
    <property type="entry name" value="Mur-like, catalytic domain"/>
    <property type="match status" value="1"/>
</dbReference>
<keyword evidence="4 7" id="KW-0573">Peptidoglycan synthesis</keyword>
<dbReference type="Pfam" id="PF08245">
    <property type="entry name" value="Mur_ligase_M"/>
    <property type="match status" value="1"/>
</dbReference>
<evidence type="ECO:0000256" key="6">
    <source>
        <dbReference type="ARBA" id="ARBA00023316"/>
    </source>
</evidence>
<feature type="binding site" evidence="7">
    <location>
        <position position="379"/>
    </location>
    <ligand>
        <name>meso-2,6-diaminopimelate</name>
        <dbReference type="ChEBI" id="CHEBI:57791"/>
    </ligand>
</feature>
<keyword evidence="2 7" id="KW-0132">Cell division</keyword>
<feature type="modified residue" description="N6-carboxylysine" evidence="7">
    <location>
        <position position="215"/>
    </location>
</feature>
<dbReference type="NCBIfam" id="TIGR01085">
    <property type="entry name" value="murE"/>
    <property type="match status" value="1"/>
</dbReference>
<dbReference type="Pfam" id="PF01225">
    <property type="entry name" value="Mur_ligase"/>
    <property type="match status" value="1"/>
</dbReference>
<comment type="similarity">
    <text evidence="1 7">Belongs to the MurCDEF family. MurE subfamily.</text>
</comment>
<dbReference type="Gene3D" id="3.40.1390.10">
    <property type="entry name" value="MurE/MurF, N-terminal domain"/>
    <property type="match status" value="1"/>
</dbReference>
<dbReference type="NCBIfam" id="NF001126">
    <property type="entry name" value="PRK00139.1-4"/>
    <property type="match status" value="1"/>
</dbReference>
<protein>
    <recommendedName>
        <fullName evidence="7">UDP-N-acetylmuramoyl-L-alanyl-D-glutamate--2,6-diaminopimelate ligase</fullName>
        <ecNumber evidence="7">6.3.2.13</ecNumber>
    </recommendedName>
    <alternativeName>
        <fullName evidence="7">Meso-A2pm-adding enzyme</fullName>
    </alternativeName>
    <alternativeName>
        <fullName evidence="7">Meso-diaminopimelate-adding enzyme</fullName>
    </alternativeName>
    <alternativeName>
        <fullName evidence="7">UDP-MurNAc-L-Ala-D-Glu:meso-diaminopimelate ligase</fullName>
    </alternativeName>
    <alternativeName>
        <fullName evidence="7">UDP-MurNAc-tripeptide synthetase</fullName>
    </alternativeName>
    <alternativeName>
        <fullName evidence="7">UDP-N-acetylmuramyl-tripeptide synthetase</fullName>
    </alternativeName>
</protein>
<keyword evidence="6 7" id="KW-0961">Cell wall biogenesis/degradation</keyword>
<dbReference type="GO" id="GO:0005524">
    <property type="term" value="F:ATP binding"/>
    <property type="evidence" value="ECO:0007669"/>
    <property type="project" value="UniProtKB-UniRule"/>
</dbReference>
<dbReference type="GO" id="GO:0000287">
    <property type="term" value="F:magnesium ion binding"/>
    <property type="evidence" value="ECO:0007669"/>
    <property type="project" value="UniProtKB-UniRule"/>
</dbReference>
<reference evidence="12" key="1">
    <citation type="journal article" date="2014" name="Int. J. Syst. Evol. Microbiol.">
        <title>Complete genome sequence of Corynebacterium casei LMG S-19264T (=DSM 44701T), isolated from a smear-ripened cheese.</title>
        <authorList>
            <consortium name="US DOE Joint Genome Institute (JGI-PGF)"/>
            <person name="Walter F."/>
            <person name="Albersmeier A."/>
            <person name="Kalinowski J."/>
            <person name="Ruckert C."/>
        </authorList>
    </citation>
    <scope>NUCLEOTIDE SEQUENCE</scope>
    <source>
        <strain evidence="12">CGMCC 1.15367</strain>
    </source>
</reference>
<evidence type="ECO:0000256" key="8">
    <source>
        <dbReference type="RuleBase" id="RU004135"/>
    </source>
</evidence>
<keyword evidence="7" id="KW-0963">Cytoplasm</keyword>
<dbReference type="GO" id="GO:0008360">
    <property type="term" value="P:regulation of cell shape"/>
    <property type="evidence" value="ECO:0007669"/>
    <property type="project" value="UniProtKB-KW"/>
</dbReference>
<comment type="catalytic activity">
    <reaction evidence="7">
        <text>UDP-N-acetyl-alpha-D-muramoyl-L-alanyl-D-glutamate + meso-2,6-diaminopimelate + ATP = UDP-N-acetyl-alpha-D-muramoyl-L-alanyl-gamma-D-glutamyl-meso-2,6-diaminopimelate + ADP + phosphate + H(+)</text>
        <dbReference type="Rhea" id="RHEA:23676"/>
        <dbReference type="ChEBI" id="CHEBI:15378"/>
        <dbReference type="ChEBI" id="CHEBI:30616"/>
        <dbReference type="ChEBI" id="CHEBI:43474"/>
        <dbReference type="ChEBI" id="CHEBI:57791"/>
        <dbReference type="ChEBI" id="CHEBI:83900"/>
        <dbReference type="ChEBI" id="CHEBI:83905"/>
        <dbReference type="ChEBI" id="CHEBI:456216"/>
        <dbReference type="EC" id="6.3.2.13"/>
    </reaction>
</comment>
<dbReference type="GO" id="GO:0005737">
    <property type="term" value="C:cytoplasm"/>
    <property type="evidence" value="ECO:0007669"/>
    <property type="project" value="UniProtKB-SubCell"/>
</dbReference>
<feature type="binding site" evidence="7">
    <location>
        <position position="183"/>
    </location>
    <ligand>
        <name>UDP-N-acetyl-alpha-D-muramoyl-L-alanyl-D-glutamate</name>
        <dbReference type="ChEBI" id="CHEBI:83900"/>
    </ligand>
</feature>
<feature type="binding site" evidence="7">
    <location>
        <begin position="148"/>
        <end position="149"/>
    </location>
    <ligand>
        <name>UDP-N-acetyl-alpha-D-muramoyl-L-alanyl-D-glutamate</name>
        <dbReference type="ChEBI" id="CHEBI:83900"/>
    </ligand>
</feature>
<evidence type="ECO:0000256" key="4">
    <source>
        <dbReference type="ARBA" id="ARBA00022984"/>
    </source>
</evidence>
<evidence type="ECO:0000313" key="12">
    <source>
        <dbReference type="EMBL" id="GGD92364.1"/>
    </source>
</evidence>
<evidence type="ECO:0000256" key="1">
    <source>
        <dbReference type="ARBA" id="ARBA00005898"/>
    </source>
</evidence>
<comment type="function">
    <text evidence="7">Catalyzes the addition of meso-diaminopimelic acid to the nucleotide precursor UDP-N-acetylmuramoyl-L-alanyl-D-glutamate (UMAG) in the biosynthesis of bacterial cell-wall peptidoglycan.</text>
</comment>